<reference evidence="1 2" key="2">
    <citation type="journal article" date="2016" name="Genome Announc.">
        <title>Draft Genome Sequence of Erythromycin- and Oxytetracycline-Sensitive Nocardia seriolae Strain U-1 (NBRC 110359).</title>
        <authorList>
            <person name="Imajoh M."/>
            <person name="Sukeda M."/>
            <person name="Shimizu M."/>
            <person name="Yamane J."/>
            <person name="Ohnishi K."/>
            <person name="Oshima S."/>
        </authorList>
    </citation>
    <scope>NUCLEOTIDE SEQUENCE [LARGE SCALE GENOMIC DNA]</scope>
    <source>
        <strain evidence="1 2">U-1</strain>
    </source>
</reference>
<keyword evidence="1" id="KW-0378">Hydrolase</keyword>
<keyword evidence="1" id="KW-0255">Endonuclease</keyword>
<reference evidence="2" key="1">
    <citation type="submission" date="2015-07" db="EMBL/GenBank/DDBJ databases">
        <title>Nocardia seriolae U-1 whole genome shotgun sequence.</title>
        <authorList>
            <person name="Imajoh M."/>
            <person name="Fukumoto Y."/>
            <person name="Sukeda M."/>
            <person name="Yamane J."/>
            <person name="Yamasaki K."/>
            <person name="Shimizu M."/>
            <person name="Ohnishi K."/>
            <person name="Oshima S."/>
        </authorList>
    </citation>
    <scope>NUCLEOTIDE SEQUENCE [LARGE SCALE GENOMIC DNA]</scope>
    <source>
        <strain evidence="2">U-1</strain>
    </source>
</reference>
<accession>A0ABC9Z7D6</accession>
<evidence type="ECO:0000313" key="2">
    <source>
        <dbReference type="Proteomes" id="UP000037179"/>
    </source>
</evidence>
<organism evidence="1 2">
    <name type="scientific">Nocardia seriolae</name>
    <dbReference type="NCBI Taxonomy" id="37332"/>
    <lineage>
        <taxon>Bacteria</taxon>
        <taxon>Bacillati</taxon>
        <taxon>Actinomycetota</taxon>
        <taxon>Actinomycetes</taxon>
        <taxon>Mycobacteriales</taxon>
        <taxon>Nocardiaceae</taxon>
        <taxon>Nocardia</taxon>
    </lineage>
</organism>
<keyword evidence="1" id="KW-0540">Nuclease</keyword>
<sequence>MQNDWRELRENDLRVRDLSVILQRLPIHPESLRAENFRSPNSVSRKTTDIATRHPDYVGKPTRGGILDREVLNDFLVDPVRMHERAEQLRRAAEAGDYSVFTAGEAGLFEDDDDAVQFVTESVSVLDSARVARAAVTLTVPAIASVL</sequence>
<dbReference type="EMBL" id="BBYQ01000340">
    <property type="protein sequence ID" value="GAP33550.1"/>
    <property type="molecule type" value="Genomic_DNA"/>
</dbReference>
<evidence type="ECO:0000313" key="1">
    <source>
        <dbReference type="EMBL" id="GAP33550.1"/>
    </source>
</evidence>
<gene>
    <name evidence="1" type="ORF">NSK11_contig00340-0001</name>
</gene>
<comment type="caution">
    <text evidence="1">The sequence shown here is derived from an EMBL/GenBank/DDBJ whole genome shotgun (WGS) entry which is preliminary data.</text>
</comment>
<name>A0ABC9Z7D6_9NOCA</name>
<feature type="non-terminal residue" evidence="1">
    <location>
        <position position="147"/>
    </location>
</feature>
<dbReference type="Proteomes" id="UP000037179">
    <property type="component" value="Unassembled WGS sequence"/>
</dbReference>
<keyword evidence="2" id="KW-1185">Reference proteome</keyword>
<proteinExistence type="predicted"/>
<protein>
    <submittedName>
        <fullName evidence="1">HNH endonuclease</fullName>
    </submittedName>
</protein>
<dbReference type="GO" id="GO:0004519">
    <property type="term" value="F:endonuclease activity"/>
    <property type="evidence" value="ECO:0007669"/>
    <property type="project" value="UniProtKB-KW"/>
</dbReference>
<dbReference type="AlphaFoldDB" id="A0ABC9Z7D6"/>